<dbReference type="InterPro" id="IPR011989">
    <property type="entry name" value="ARM-like"/>
</dbReference>
<dbReference type="GO" id="GO:0000502">
    <property type="term" value="C:proteasome complex"/>
    <property type="evidence" value="ECO:0007669"/>
    <property type="project" value="UniProtKB-KW"/>
</dbReference>
<dbReference type="Proteomes" id="UP001151582">
    <property type="component" value="Unassembled WGS sequence"/>
</dbReference>
<comment type="caution">
    <text evidence="1">The sequence shown here is derived from an EMBL/GenBank/DDBJ whole genome shotgun (WGS) entry which is preliminary data.</text>
</comment>
<dbReference type="GO" id="GO:0043248">
    <property type="term" value="P:proteasome assembly"/>
    <property type="evidence" value="ECO:0007669"/>
    <property type="project" value="InterPro"/>
</dbReference>
<dbReference type="Pfam" id="PF10508">
    <property type="entry name" value="Proteasom_PSMB"/>
    <property type="match status" value="1"/>
</dbReference>
<dbReference type="GO" id="GO:0005829">
    <property type="term" value="C:cytosol"/>
    <property type="evidence" value="ECO:0007669"/>
    <property type="project" value="TreeGrafter"/>
</dbReference>
<reference evidence="1" key="1">
    <citation type="submission" date="2022-07" db="EMBL/GenBank/DDBJ databases">
        <title>Phylogenomic reconstructions and comparative analyses of Kickxellomycotina fungi.</title>
        <authorList>
            <person name="Reynolds N.K."/>
            <person name="Stajich J.E."/>
            <person name="Barry K."/>
            <person name="Grigoriev I.V."/>
            <person name="Crous P."/>
            <person name="Smith M.E."/>
        </authorList>
    </citation>
    <scope>NUCLEOTIDE SEQUENCE</scope>
    <source>
        <strain evidence="1">RSA 567</strain>
    </source>
</reference>
<evidence type="ECO:0000313" key="1">
    <source>
        <dbReference type="EMBL" id="KAJ1970273.1"/>
    </source>
</evidence>
<keyword evidence="2" id="KW-1185">Reference proteome</keyword>
<dbReference type="InterPro" id="IPR016024">
    <property type="entry name" value="ARM-type_fold"/>
</dbReference>
<dbReference type="AlphaFoldDB" id="A0A9W8AZ69"/>
<proteinExistence type="predicted"/>
<dbReference type="Gene3D" id="1.25.10.10">
    <property type="entry name" value="Leucine-rich Repeat Variant"/>
    <property type="match status" value="1"/>
</dbReference>
<dbReference type="InterPro" id="IPR019538">
    <property type="entry name" value="PSMD5"/>
</dbReference>
<name>A0A9W8AZ69_9FUNG</name>
<gene>
    <name evidence="1" type="primary">PSMD5</name>
    <name evidence="1" type="ORF">H4R34_006092</name>
</gene>
<evidence type="ECO:0000313" key="2">
    <source>
        <dbReference type="Proteomes" id="UP001151582"/>
    </source>
</evidence>
<feature type="non-terminal residue" evidence="1">
    <location>
        <position position="243"/>
    </location>
</feature>
<dbReference type="OrthoDB" id="10250600at2759"/>
<sequence length="243" mass="27436">MHSEPWKPVIRHLADSLTQDPTAQVVEGILQDLTQLEDFFKAHSSDQDGDNIRSYALNTISLSAYFALLASNHRPLVTKVTKVIHYLVLPVSYQVLDRDYTEYLVEGLQHPNPTVQRLVLAQLSKYTPTEGPFAGKYVPWVMLLLKSSDALVVKETHDLLVSLGRTMDNLHTLLCPENIETLMTILKDSSVRFRIYDVFVAIALTSEQALQYCADHAVFNQLFQEATSSDLLCRLGALNVYRT</sequence>
<dbReference type="PANTHER" id="PTHR13554:SF10">
    <property type="entry name" value="26S PROTEASOME NON-ATPASE REGULATORY SUBUNIT 5"/>
    <property type="match status" value="1"/>
</dbReference>
<dbReference type="SUPFAM" id="SSF48371">
    <property type="entry name" value="ARM repeat"/>
    <property type="match status" value="1"/>
</dbReference>
<accession>A0A9W8AZ69</accession>
<organism evidence="1 2">
    <name type="scientific">Dimargaris verticillata</name>
    <dbReference type="NCBI Taxonomy" id="2761393"/>
    <lineage>
        <taxon>Eukaryota</taxon>
        <taxon>Fungi</taxon>
        <taxon>Fungi incertae sedis</taxon>
        <taxon>Zoopagomycota</taxon>
        <taxon>Kickxellomycotina</taxon>
        <taxon>Dimargaritomycetes</taxon>
        <taxon>Dimargaritales</taxon>
        <taxon>Dimargaritaceae</taxon>
        <taxon>Dimargaris</taxon>
    </lineage>
</organism>
<keyword evidence="1" id="KW-0647">Proteasome</keyword>
<protein>
    <submittedName>
        <fullName evidence="1">26S proteasome non-ATPase regulatory subunit 5</fullName>
    </submittedName>
</protein>
<dbReference type="PANTHER" id="PTHR13554">
    <property type="entry name" value="26S PROTEASOME NON-ATPASE REGULATORY SUBUNIT 5-RELATED"/>
    <property type="match status" value="1"/>
</dbReference>
<dbReference type="EMBL" id="JANBQB010001831">
    <property type="protein sequence ID" value="KAJ1970273.1"/>
    <property type="molecule type" value="Genomic_DNA"/>
</dbReference>